<dbReference type="PANTHER" id="PTHR22901">
    <property type="entry name" value="SIALATE O-ACETYLESTERASE"/>
    <property type="match status" value="1"/>
</dbReference>
<reference evidence="4 5" key="1">
    <citation type="submission" date="2019-04" db="EMBL/GenBank/DDBJ databases">
        <authorList>
            <person name="Van Vliet M D."/>
        </authorList>
    </citation>
    <scope>NUCLEOTIDE SEQUENCE [LARGE SCALE GENOMIC DNA]</scope>
    <source>
        <strain evidence="4 5">F21</strain>
    </source>
</reference>
<keyword evidence="1" id="KW-0378">Hydrolase</keyword>
<feature type="signal peptide" evidence="2">
    <location>
        <begin position="1"/>
        <end position="20"/>
    </location>
</feature>
<dbReference type="Pfam" id="PF03629">
    <property type="entry name" value="SASA"/>
    <property type="match status" value="1"/>
</dbReference>
<name>A0A6C2UGQ4_9BACT</name>
<dbReference type="InterPro" id="IPR036514">
    <property type="entry name" value="SGNH_hydro_sf"/>
</dbReference>
<evidence type="ECO:0000313" key="4">
    <source>
        <dbReference type="EMBL" id="VGO19392.1"/>
    </source>
</evidence>
<dbReference type="Pfam" id="PF17963">
    <property type="entry name" value="Big_9"/>
    <property type="match status" value="1"/>
</dbReference>
<evidence type="ECO:0000313" key="5">
    <source>
        <dbReference type="Proteomes" id="UP000346198"/>
    </source>
</evidence>
<proteinExistence type="predicted"/>
<dbReference type="Proteomes" id="UP000346198">
    <property type="component" value="Unassembled WGS sequence"/>
</dbReference>
<dbReference type="EMBL" id="CAAHFH010000001">
    <property type="protein sequence ID" value="VGO19392.1"/>
    <property type="molecule type" value="Genomic_DNA"/>
</dbReference>
<evidence type="ECO:0000256" key="2">
    <source>
        <dbReference type="SAM" id="SignalP"/>
    </source>
</evidence>
<dbReference type="Gene3D" id="2.60.40.3440">
    <property type="match status" value="1"/>
</dbReference>
<gene>
    <name evidence="4" type="ORF">SCARR_01450</name>
</gene>
<dbReference type="InterPro" id="IPR005181">
    <property type="entry name" value="SASA"/>
</dbReference>
<dbReference type="AlphaFoldDB" id="A0A6C2UGQ4"/>
<dbReference type="PANTHER" id="PTHR22901:SF0">
    <property type="entry name" value="SIALATE O-ACETYLESTERASE"/>
    <property type="match status" value="1"/>
</dbReference>
<evidence type="ECO:0000259" key="3">
    <source>
        <dbReference type="Pfam" id="PF03629"/>
    </source>
</evidence>
<dbReference type="SUPFAM" id="SSF52266">
    <property type="entry name" value="SGNH hydrolase"/>
    <property type="match status" value="1"/>
</dbReference>
<dbReference type="RefSeq" id="WP_136060795.1">
    <property type="nucleotide sequence ID" value="NZ_CAAHFH010000001.1"/>
</dbReference>
<dbReference type="GO" id="GO:0005975">
    <property type="term" value="P:carbohydrate metabolic process"/>
    <property type="evidence" value="ECO:0007669"/>
    <property type="project" value="TreeGrafter"/>
</dbReference>
<accession>A0A6C2UGQ4</accession>
<protein>
    <recommendedName>
        <fullName evidence="3">Sialate O-acetylesterase domain-containing protein</fullName>
    </recommendedName>
</protein>
<dbReference type="Gene3D" id="3.40.50.1110">
    <property type="entry name" value="SGNH hydrolase"/>
    <property type="match status" value="1"/>
</dbReference>
<sequence length="1074" mass="114496">MKVPHILMMALSGLLAGANAEFVVNGDFEADDITANNTVTNITGWTGNETGGALRMDYNISEIPENPNQVVRMTGNKWIRQDVSGSWSSNDVFTFSFNACEVSWKSGVAGNAVWAMLRNPANDTKYFSTKVVLDGTHGGSGVTYAEWQTNQTFSFEIPAYALIDGTATGSEGNATEGQDLRLYFYTTTDADSINWVDHISLTAVYGGPPPPLKLASPFQDGMVLQRGKPVKVWGTADPTNLVTVSINGTNAAAMSDIDGNWKVELPALSAGGPYELMTVSGSQTNTLTDVLVGDVWIAFGQSNMIRPLSEMTNKQTYIDDITTNRMIRCLEIAQDAALTPQESGSMTWRDNSNPGGWSSVAAVFAHQMHEGSGVPTAVIWAAWGSSSIEGWMPIQMADDFPHFDAMMDHYQSIGEYNDGVTTSSMLPGGYATNLEGIEAMINGSEAWNDVFIRTRPNIIYNQRIHPLLNFGISGFVWYQGEANAGTPENVAQYGFTLPAFVSEYRELFDQGDLPFLGVQLPSYNSTYWAWFRESQSRATALSNAYVAVTIDTGLVNNIHPYDKEPIGQRLALLGRKYALGEDLVAHGPTFESMSISGNEATITFSQADGLTTDDSAAPAVFELAGSDKVWHAATSSSISGTNVIISSSSEPAPVAVRYAWSPAPVNTVNLVNSDGLPSAPFRTDDWPATGLGAQAPMAVKDAYGILEGETLAVPAADGVLENDMDLNYDALSASLVADVAYGTLALLGDGSFTYTPVTGFTGNDYFTYAASDGVLSNEAAVTISVSPTNEPTSFVDSFDNDGLGLNLGEGGGMVNHTIATSFFSDDGNLTASGSGNGTHRASVYTANAFTFTNGFSLDVTYDIGVVNTEIADSGSFGLMHTTSHLDGLFIGDNILEGIGMSLTTRPTGGDGSQQGLNQFSGFVGSRTNLSNAQIVTAGTNKTFNLTVLADGSFTYSIDGAPATAGTTTLDLTKDYHFAAYTQRDAQFAIQSVSLVPIVPVTEIGNVDFEIQPGGTELGFSWYGQIGATYVLEATEDLVDGPWLMVTNIPGSGAPISVTEEMDKTNAFYRVYLAE</sequence>
<organism evidence="4 5">
    <name type="scientific">Pontiella sulfatireligans</name>
    <dbReference type="NCBI Taxonomy" id="2750658"/>
    <lineage>
        <taxon>Bacteria</taxon>
        <taxon>Pseudomonadati</taxon>
        <taxon>Kiritimatiellota</taxon>
        <taxon>Kiritimatiellia</taxon>
        <taxon>Kiritimatiellales</taxon>
        <taxon>Pontiellaceae</taxon>
        <taxon>Pontiella</taxon>
    </lineage>
</organism>
<feature type="domain" description="Sialate O-acetylesterase" evidence="3">
    <location>
        <begin position="471"/>
        <end position="553"/>
    </location>
</feature>
<keyword evidence="2" id="KW-0732">Signal</keyword>
<feature type="chain" id="PRO_5025434056" description="Sialate O-acetylesterase domain-containing protein" evidence="2">
    <location>
        <begin position="21"/>
        <end position="1074"/>
    </location>
</feature>
<evidence type="ECO:0000256" key="1">
    <source>
        <dbReference type="ARBA" id="ARBA00022801"/>
    </source>
</evidence>
<dbReference type="InterPro" id="IPR039329">
    <property type="entry name" value="SIAE"/>
</dbReference>
<dbReference type="GO" id="GO:0001681">
    <property type="term" value="F:sialate O-acetylesterase activity"/>
    <property type="evidence" value="ECO:0007669"/>
    <property type="project" value="InterPro"/>
</dbReference>
<keyword evidence="5" id="KW-1185">Reference proteome</keyword>